<keyword evidence="2" id="KW-1003">Cell membrane</keyword>
<accession>A0A1G2DVA0</accession>
<feature type="transmembrane region" description="Helical" evidence="6">
    <location>
        <begin position="123"/>
        <end position="142"/>
    </location>
</feature>
<feature type="transmembrane region" description="Helical" evidence="6">
    <location>
        <begin position="7"/>
        <end position="26"/>
    </location>
</feature>
<comment type="subcellular location">
    <subcellularLocation>
        <location evidence="1">Cell membrane</location>
        <topology evidence="1">Multi-pass membrane protein</topology>
    </subcellularLocation>
</comment>
<dbReference type="Pfam" id="PF00892">
    <property type="entry name" value="EamA"/>
    <property type="match status" value="2"/>
</dbReference>
<feature type="transmembrane region" description="Helical" evidence="6">
    <location>
        <begin position="178"/>
        <end position="198"/>
    </location>
</feature>
<feature type="transmembrane region" description="Helical" evidence="6">
    <location>
        <begin position="265"/>
        <end position="284"/>
    </location>
</feature>
<keyword evidence="3 6" id="KW-0812">Transmembrane</keyword>
<dbReference type="GO" id="GO:0005886">
    <property type="term" value="C:plasma membrane"/>
    <property type="evidence" value="ECO:0007669"/>
    <property type="project" value="UniProtKB-SubCell"/>
</dbReference>
<evidence type="ECO:0000256" key="6">
    <source>
        <dbReference type="SAM" id="Phobius"/>
    </source>
</evidence>
<dbReference type="AlphaFoldDB" id="A0A1G2DVA0"/>
<feature type="domain" description="EamA" evidence="7">
    <location>
        <begin position="148"/>
        <end position="281"/>
    </location>
</feature>
<dbReference type="Proteomes" id="UP000176752">
    <property type="component" value="Unassembled WGS sequence"/>
</dbReference>
<feature type="transmembrane region" description="Helical" evidence="6">
    <location>
        <begin position="32"/>
        <end position="53"/>
    </location>
</feature>
<dbReference type="PANTHER" id="PTHR32322:SF18">
    <property type="entry name" value="S-ADENOSYLMETHIONINE_S-ADENOSYLHOMOCYSTEINE TRANSPORTER"/>
    <property type="match status" value="1"/>
</dbReference>
<organism evidence="8 9">
    <name type="scientific">Candidatus Nealsonbacteria bacterium RBG_13_36_15</name>
    <dbReference type="NCBI Taxonomy" id="1801660"/>
    <lineage>
        <taxon>Bacteria</taxon>
        <taxon>Candidatus Nealsoniibacteriota</taxon>
    </lineage>
</organism>
<feature type="transmembrane region" description="Helical" evidence="6">
    <location>
        <begin position="210"/>
        <end position="230"/>
    </location>
</feature>
<gene>
    <name evidence="8" type="ORF">A2Z78_01550</name>
</gene>
<protein>
    <recommendedName>
        <fullName evidence="7">EamA domain-containing protein</fullName>
    </recommendedName>
</protein>
<feature type="transmembrane region" description="Helical" evidence="6">
    <location>
        <begin position="242"/>
        <end position="259"/>
    </location>
</feature>
<feature type="transmembrane region" description="Helical" evidence="6">
    <location>
        <begin position="65"/>
        <end position="86"/>
    </location>
</feature>
<evidence type="ECO:0000256" key="2">
    <source>
        <dbReference type="ARBA" id="ARBA00022475"/>
    </source>
</evidence>
<dbReference type="PANTHER" id="PTHR32322">
    <property type="entry name" value="INNER MEMBRANE TRANSPORTER"/>
    <property type="match status" value="1"/>
</dbReference>
<feature type="transmembrane region" description="Helical" evidence="6">
    <location>
        <begin position="98"/>
        <end position="116"/>
    </location>
</feature>
<evidence type="ECO:0000259" key="7">
    <source>
        <dbReference type="Pfam" id="PF00892"/>
    </source>
</evidence>
<feature type="domain" description="EamA" evidence="7">
    <location>
        <begin position="3"/>
        <end position="139"/>
    </location>
</feature>
<evidence type="ECO:0000256" key="4">
    <source>
        <dbReference type="ARBA" id="ARBA00022989"/>
    </source>
</evidence>
<sequence length="302" mass="34342">MNKGYFLVFLTAIISGLSIFLSKFGVSVINPYIFTWLKNLMVLVLLTGLLLALKDWQILKSLTKKQWFLLIAIGLVGGSIPFLLFFKGLSMVSAPLGSFIHKTMFIYVAFLAFFFLKEKIDKRFFLGGFFLILGNLLLLKKLSFTLEPGYFLVFLATFFWAAENTISKYVLKELSGRIVAWARMFFGAFFIFIFLLGTDQLSLLVDFNLIQVRWILITAVFLFGYVMTWYGGLRYIPVSQATVILLFGAPITTLLSFIFGREVILQDFLAGFLIILGIISVLGLKQTLGLIKEMKTLMYVRT</sequence>
<evidence type="ECO:0000256" key="5">
    <source>
        <dbReference type="ARBA" id="ARBA00023136"/>
    </source>
</evidence>
<name>A0A1G2DVA0_9BACT</name>
<dbReference type="InterPro" id="IPR000620">
    <property type="entry name" value="EamA_dom"/>
</dbReference>
<dbReference type="InterPro" id="IPR037185">
    <property type="entry name" value="EmrE-like"/>
</dbReference>
<dbReference type="SUPFAM" id="SSF103481">
    <property type="entry name" value="Multidrug resistance efflux transporter EmrE"/>
    <property type="match status" value="2"/>
</dbReference>
<evidence type="ECO:0000256" key="1">
    <source>
        <dbReference type="ARBA" id="ARBA00004651"/>
    </source>
</evidence>
<dbReference type="InterPro" id="IPR050638">
    <property type="entry name" value="AA-Vitamin_Transporters"/>
</dbReference>
<dbReference type="EMBL" id="MHLV01000022">
    <property type="protein sequence ID" value="OGZ17527.1"/>
    <property type="molecule type" value="Genomic_DNA"/>
</dbReference>
<keyword evidence="5 6" id="KW-0472">Membrane</keyword>
<proteinExistence type="predicted"/>
<evidence type="ECO:0000313" key="9">
    <source>
        <dbReference type="Proteomes" id="UP000176752"/>
    </source>
</evidence>
<comment type="caution">
    <text evidence="8">The sequence shown here is derived from an EMBL/GenBank/DDBJ whole genome shotgun (WGS) entry which is preliminary data.</text>
</comment>
<evidence type="ECO:0000256" key="3">
    <source>
        <dbReference type="ARBA" id="ARBA00022692"/>
    </source>
</evidence>
<keyword evidence="4 6" id="KW-1133">Transmembrane helix</keyword>
<reference evidence="8 9" key="1">
    <citation type="journal article" date="2016" name="Nat. Commun.">
        <title>Thousands of microbial genomes shed light on interconnected biogeochemical processes in an aquifer system.</title>
        <authorList>
            <person name="Anantharaman K."/>
            <person name="Brown C.T."/>
            <person name="Hug L.A."/>
            <person name="Sharon I."/>
            <person name="Castelle C.J."/>
            <person name="Probst A.J."/>
            <person name="Thomas B.C."/>
            <person name="Singh A."/>
            <person name="Wilkins M.J."/>
            <person name="Karaoz U."/>
            <person name="Brodie E.L."/>
            <person name="Williams K.H."/>
            <person name="Hubbard S.S."/>
            <person name="Banfield J.F."/>
        </authorList>
    </citation>
    <scope>NUCLEOTIDE SEQUENCE [LARGE SCALE GENOMIC DNA]</scope>
</reference>
<evidence type="ECO:0000313" key="8">
    <source>
        <dbReference type="EMBL" id="OGZ17527.1"/>
    </source>
</evidence>
<dbReference type="STRING" id="1801660.A2Z78_01550"/>
<feature type="transmembrane region" description="Helical" evidence="6">
    <location>
        <begin position="148"/>
        <end position="166"/>
    </location>
</feature>